<keyword evidence="5 6" id="KW-0472">Membrane</keyword>
<keyword evidence="3 6" id="KW-0812">Transmembrane</keyword>
<protein>
    <recommendedName>
        <fullName evidence="6">TVP38/TMEM64 family membrane protein</fullName>
    </recommendedName>
</protein>
<proteinExistence type="inferred from homology"/>
<dbReference type="PANTHER" id="PTHR12677">
    <property type="entry name" value="GOLGI APPARATUS MEMBRANE PROTEIN TVP38-RELATED"/>
    <property type="match status" value="1"/>
</dbReference>
<evidence type="ECO:0000313" key="9">
    <source>
        <dbReference type="Proteomes" id="UP001235343"/>
    </source>
</evidence>
<keyword evidence="2 6" id="KW-1003">Cell membrane</keyword>
<evidence type="ECO:0000313" key="8">
    <source>
        <dbReference type="EMBL" id="MDL4839777.1"/>
    </source>
</evidence>
<feature type="transmembrane region" description="Helical" evidence="6">
    <location>
        <begin position="119"/>
        <end position="140"/>
    </location>
</feature>
<feature type="transmembrane region" description="Helical" evidence="6">
    <location>
        <begin position="37"/>
        <end position="60"/>
    </location>
</feature>
<evidence type="ECO:0000256" key="2">
    <source>
        <dbReference type="ARBA" id="ARBA00022475"/>
    </source>
</evidence>
<dbReference type="Pfam" id="PF09335">
    <property type="entry name" value="VTT_dom"/>
    <property type="match status" value="1"/>
</dbReference>
<evidence type="ECO:0000259" key="7">
    <source>
        <dbReference type="Pfam" id="PF09335"/>
    </source>
</evidence>
<comment type="subcellular location">
    <subcellularLocation>
        <location evidence="1 6">Cell membrane</location>
        <topology evidence="1 6">Multi-pass membrane protein</topology>
    </subcellularLocation>
</comment>
<comment type="similarity">
    <text evidence="6">Belongs to the TVP38/TMEM64 family.</text>
</comment>
<evidence type="ECO:0000256" key="5">
    <source>
        <dbReference type="ARBA" id="ARBA00023136"/>
    </source>
</evidence>
<evidence type="ECO:0000256" key="1">
    <source>
        <dbReference type="ARBA" id="ARBA00004651"/>
    </source>
</evidence>
<dbReference type="RefSeq" id="WP_285930732.1">
    <property type="nucleotide sequence ID" value="NZ_JASTZU010000018.1"/>
</dbReference>
<evidence type="ECO:0000256" key="6">
    <source>
        <dbReference type="RuleBase" id="RU366058"/>
    </source>
</evidence>
<dbReference type="InterPro" id="IPR015414">
    <property type="entry name" value="TMEM64"/>
</dbReference>
<keyword evidence="9" id="KW-1185">Reference proteome</keyword>
<reference evidence="8 9" key="1">
    <citation type="submission" date="2023-06" db="EMBL/GenBank/DDBJ databases">
        <title>Aquibacillus rhizosphaerae LR5S19.</title>
        <authorList>
            <person name="Sun J.-Q."/>
        </authorList>
    </citation>
    <scope>NUCLEOTIDE SEQUENCE [LARGE SCALE GENOMIC DNA]</scope>
    <source>
        <strain evidence="8 9">LR5S19</strain>
    </source>
</reference>
<feature type="transmembrane region" description="Helical" evidence="6">
    <location>
        <begin position="179"/>
        <end position="201"/>
    </location>
</feature>
<name>A0ABT7L1T7_9BACI</name>
<sequence length="211" mass="24468">MKQLSIAIIYVILLIIGFIYRENVIDWVQGDNRTDIPFMLFCSAFLSSIPIIPFTIFAGLMGVKYGVFFGFLINMFGVIFSSLIYYLIARNAFKDFFQQYIHRFTGMNNFNELIQKNDLFTLLLARMIFLFPYVLINIYAGINKISLRSYITATLFGSTPPMFILAFGGNKIFTGLPHFIIGLTSYAILLVMLFFGYRYWLKRKVRYSALK</sequence>
<evidence type="ECO:0000256" key="3">
    <source>
        <dbReference type="ARBA" id="ARBA00022692"/>
    </source>
</evidence>
<comment type="caution">
    <text evidence="8">The sequence shown here is derived from an EMBL/GenBank/DDBJ whole genome shotgun (WGS) entry which is preliminary data.</text>
</comment>
<keyword evidence="4 6" id="KW-1133">Transmembrane helix</keyword>
<accession>A0ABT7L1T7</accession>
<organism evidence="8 9">
    <name type="scientific">Aquibacillus rhizosphaerae</name>
    <dbReference type="NCBI Taxonomy" id="3051431"/>
    <lineage>
        <taxon>Bacteria</taxon>
        <taxon>Bacillati</taxon>
        <taxon>Bacillota</taxon>
        <taxon>Bacilli</taxon>
        <taxon>Bacillales</taxon>
        <taxon>Bacillaceae</taxon>
        <taxon>Aquibacillus</taxon>
    </lineage>
</organism>
<dbReference type="PANTHER" id="PTHR12677:SF59">
    <property type="entry name" value="GOLGI APPARATUS MEMBRANE PROTEIN TVP38-RELATED"/>
    <property type="match status" value="1"/>
</dbReference>
<evidence type="ECO:0000256" key="4">
    <source>
        <dbReference type="ARBA" id="ARBA00022989"/>
    </source>
</evidence>
<dbReference type="EMBL" id="JASTZU010000018">
    <property type="protein sequence ID" value="MDL4839777.1"/>
    <property type="molecule type" value="Genomic_DNA"/>
</dbReference>
<feature type="domain" description="VTT" evidence="7">
    <location>
        <begin position="52"/>
        <end position="170"/>
    </location>
</feature>
<feature type="transmembrane region" description="Helical" evidence="6">
    <location>
        <begin position="147"/>
        <end position="167"/>
    </location>
</feature>
<feature type="transmembrane region" description="Helical" evidence="6">
    <location>
        <begin position="67"/>
        <end position="88"/>
    </location>
</feature>
<dbReference type="Proteomes" id="UP001235343">
    <property type="component" value="Unassembled WGS sequence"/>
</dbReference>
<gene>
    <name evidence="8" type="ORF">QQS35_04810</name>
</gene>
<dbReference type="InterPro" id="IPR032816">
    <property type="entry name" value="VTT_dom"/>
</dbReference>